<reference evidence="2 3" key="1">
    <citation type="journal article" date="2018" name="Sci. Rep.">
        <title>Genomic signatures of local adaptation to the degree of environmental predictability in rotifers.</title>
        <authorList>
            <person name="Franch-Gras L."/>
            <person name="Hahn C."/>
            <person name="Garcia-Roger E.M."/>
            <person name="Carmona M.J."/>
            <person name="Serra M."/>
            <person name="Gomez A."/>
        </authorList>
    </citation>
    <scope>NUCLEOTIDE SEQUENCE [LARGE SCALE GENOMIC DNA]</scope>
    <source>
        <strain evidence="2">HYR1</strain>
    </source>
</reference>
<proteinExistence type="predicted"/>
<name>A0A3M7Q8F1_BRAPC</name>
<accession>A0A3M7Q8F1</accession>
<keyword evidence="1" id="KW-1133">Transmembrane helix</keyword>
<dbReference type="AlphaFoldDB" id="A0A3M7Q8F1"/>
<comment type="caution">
    <text evidence="2">The sequence shown here is derived from an EMBL/GenBank/DDBJ whole genome shotgun (WGS) entry which is preliminary data.</text>
</comment>
<dbReference type="OrthoDB" id="10686696at2759"/>
<keyword evidence="3" id="KW-1185">Reference proteome</keyword>
<sequence>CFRLHRPSHHRPVRLVHHLQALSQISSCPRAPHRLLSSGRPSFAAWPAWPSRTASHFVEFPRPKLVYVAQLSAFGEELGRVLAADCYVVGYGPEKLDDVGYVVLVARVVLAAVWLEQVVAGGQLERHACQTPDVGACCVARAQDDLQRAILPRLNVLGEMVIGPAGVAQVRYFYLQDFQTTKCFFSLLAAVINKKLFFLLTVYYLKNLIKKTSYYSRSLQINLIKLLTQSLGRKIIEETTSTRSSADLSIEK</sequence>
<dbReference type="EMBL" id="REGN01006964">
    <property type="protein sequence ID" value="RNA07690.1"/>
    <property type="molecule type" value="Genomic_DNA"/>
</dbReference>
<keyword evidence="1" id="KW-0812">Transmembrane</keyword>
<keyword evidence="1" id="KW-0472">Membrane</keyword>
<evidence type="ECO:0000313" key="3">
    <source>
        <dbReference type="Proteomes" id="UP000276133"/>
    </source>
</evidence>
<evidence type="ECO:0000313" key="2">
    <source>
        <dbReference type="EMBL" id="RNA07690.1"/>
    </source>
</evidence>
<gene>
    <name evidence="2" type="ORF">BpHYR1_027982</name>
</gene>
<organism evidence="2 3">
    <name type="scientific">Brachionus plicatilis</name>
    <name type="common">Marine rotifer</name>
    <name type="synonym">Brachionus muelleri</name>
    <dbReference type="NCBI Taxonomy" id="10195"/>
    <lineage>
        <taxon>Eukaryota</taxon>
        <taxon>Metazoa</taxon>
        <taxon>Spiralia</taxon>
        <taxon>Gnathifera</taxon>
        <taxon>Rotifera</taxon>
        <taxon>Eurotatoria</taxon>
        <taxon>Monogononta</taxon>
        <taxon>Pseudotrocha</taxon>
        <taxon>Ploima</taxon>
        <taxon>Brachionidae</taxon>
        <taxon>Brachionus</taxon>
    </lineage>
</organism>
<evidence type="ECO:0000256" key="1">
    <source>
        <dbReference type="SAM" id="Phobius"/>
    </source>
</evidence>
<dbReference type="Proteomes" id="UP000276133">
    <property type="component" value="Unassembled WGS sequence"/>
</dbReference>
<protein>
    <submittedName>
        <fullName evidence="2">Uncharacterized protein</fullName>
    </submittedName>
</protein>
<feature type="non-terminal residue" evidence="2">
    <location>
        <position position="1"/>
    </location>
</feature>
<feature type="transmembrane region" description="Helical" evidence="1">
    <location>
        <begin position="184"/>
        <end position="205"/>
    </location>
</feature>